<dbReference type="EMBL" id="AP012319">
    <property type="protein sequence ID" value="BAL90910.1"/>
    <property type="molecule type" value="Genomic_DNA"/>
</dbReference>
<evidence type="ECO:0000313" key="3">
    <source>
        <dbReference type="Proteomes" id="UP000007882"/>
    </source>
</evidence>
<evidence type="ECO:0000256" key="1">
    <source>
        <dbReference type="SAM" id="MobiDB-lite"/>
    </source>
</evidence>
<feature type="region of interest" description="Disordered" evidence="1">
    <location>
        <begin position="1"/>
        <end position="26"/>
    </location>
</feature>
<dbReference type="PATRIC" id="fig|512565.3.peg.5687"/>
<name>I0HD23_ACTM4</name>
<dbReference type="AlphaFoldDB" id="I0HD23"/>
<protein>
    <submittedName>
        <fullName evidence="2">Uncharacterized protein</fullName>
    </submittedName>
</protein>
<gene>
    <name evidence="2" type="ordered locus">AMIS_56900</name>
</gene>
<evidence type="ECO:0000313" key="2">
    <source>
        <dbReference type="EMBL" id="BAL90910.1"/>
    </source>
</evidence>
<accession>I0HD23</accession>
<feature type="compositionally biased region" description="Basic and acidic residues" evidence="1">
    <location>
        <begin position="14"/>
        <end position="24"/>
    </location>
</feature>
<dbReference type="Proteomes" id="UP000007882">
    <property type="component" value="Chromosome"/>
</dbReference>
<organism evidence="2 3">
    <name type="scientific">Actinoplanes missouriensis (strain ATCC 14538 / DSM 43046 / CBS 188.64 / JCM 3121 / NBRC 102363 / NCIMB 12654 / NRRL B-3342 / UNCC 431)</name>
    <dbReference type="NCBI Taxonomy" id="512565"/>
    <lineage>
        <taxon>Bacteria</taxon>
        <taxon>Bacillati</taxon>
        <taxon>Actinomycetota</taxon>
        <taxon>Actinomycetes</taxon>
        <taxon>Micromonosporales</taxon>
        <taxon>Micromonosporaceae</taxon>
        <taxon>Actinoplanes</taxon>
    </lineage>
</organism>
<proteinExistence type="predicted"/>
<dbReference type="HOGENOM" id="CLU_2550725_0_0_11"/>
<keyword evidence="3" id="KW-1185">Reference proteome</keyword>
<reference evidence="2 3" key="1">
    <citation type="submission" date="2012-02" db="EMBL/GenBank/DDBJ databases">
        <title>Complete genome sequence of Actinoplanes missouriensis 431 (= NBRC 102363).</title>
        <authorList>
            <person name="Ohnishi Y."/>
            <person name="Ishikawa J."/>
            <person name="Sekine M."/>
            <person name="Hosoyama A."/>
            <person name="Harada T."/>
            <person name="Narita H."/>
            <person name="Hata T."/>
            <person name="Konno Y."/>
            <person name="Tutikane K."/>
            <person name="Fujita N."/>
            <person name="Horinouchi S."/>
            <person name="Hayakawa M."/>
        </authorList>
    </citation>
    <scope>NUCLEOTIDE SEQUENCE [LARGE SCALE GENOMIC DNA]</scope>
    <source>
        <strain evidence="3">ATCC 14538 / DSM 43046 / CBS 188.64 / JCM 3121 / NBRC 102363 / NCIMB 12654 / NRRL B-3342 / UNCC 431</strain>
    </source>
</reference>
<sequence>MPCSQAITHVGNARSRDQSRRPDAANRPVRLVRPVRAARLVRLVRPVRAARLVRLVRPALSAVHNAVDSTEAQLVSPQCHSA</sequence>
<dbReference type="STRING" id="512565.AMIS_56900"/>
<dbReference type="KEGG" id="ams:AMIS_56900"/>